<dbReference type="RefSeq" id="WP_369047063.1">
    <property type="nucleotide sequence ID" value="NZ_CP163302.1"/>
</dbReference>
<dbReference type="Gene3D" id="3.10.350.10">
    <property type="entry name" value="LysM domain"/>
    <property type="match status" value="1"/>
</dbReference>
<dbReference type="AlphaFoldDB" id="A0AB39L7C9"/>
<evidence type="ECO:0000313" key="3">
    <source>
        <dbReference type="EMBL" id="XDP46843.1"/>
    </source>
</evidence>
<feature type="transmembrane region" description="Helical" evidence="1">
    <location>
        <begin position="31"/>
        <end position="52"/>
    </location>
</feature>
<dbReference type="SMART" id="SM00257">
    <property type="entry name" value="LysM"/>
    <property type="match status" value="1"/>
</dbReference>
<dbReference type="InterPro" id="IPR018392">
    <property type="entry name" value="LysM"/>
</dbReference>
<reference evidence="3" key="1">
    <citation type="submission" date="2024-07" db="EMBL/GenBank/DDBJ databases">
        <authorList>
            <person name="fu j."/>
        </authorList>
    </citation>
    <scope>NUCLEOTIDE SEQUENCE</scope>
    <source>
        <strain evidence="3">P10A9</strain>
    </source>
</reference>
<dbReference type="EMBL" id="CP163302">
    <property type="protein sequence ID" value="XDP46843.1"/>
    <property type="molecule type" value="Genomic_DNA"/>
</dbReference>
<dbReference type="InterPro" id="IPR036779">
    <property type="entry name" value="LysM_dom_sf"/>
</dbReference>
<keyword evidence="1" id="KW-0812">Transmembrane</keyword>
<evidence type="ECO:0000259" key="2">
    <source>
        <dbReference type="PROSITE" id="PS51782"/>
    </source>
</evidence>
<protein>
    <submittedName>
        <fullName evidence="3">LysM peptidoglycan-binding domain-containing protein</fullName>
    </submittedName>
</protein>
<keyword evidence="1" id="KW-0472">Membrane</keyword>
<dbReference type="CDD" id="cd00118">
    <property type="entry name" value="LysM"/>
    <property type="match status" value="1"/>
</dbReference>
<organism evidence="3">
    <name type="scientific">Sinomonas puerhi</name>
    <dbReference type="NCBI Taxonomy" id="3238584"/>
    <lineage>
        <taxon>Bacteria</taxon>
        <taxon>Bacillati</taxon>
        <taxon>Actinomycetota</taxon>
        <taxon>Actinomycetes</taxon>
        <taxon>Micrococcales</taxon>
        <taxon>Micrococcaceae</taxon>
        <taxon>Sinomonas</taxon>
    </lineage>
</organism>
<name>A0AB39L7C9_9MICC</name>
<evidence type="ECO:0000256" key="1">
    <source>
        <dbReference type="SAM" id="Phobius"/>
    </source>
</evidence>
<proteinExistence type="predicted"/>
<dbReference type="SUPFAM" id="SSF54106">
    <property type="entry name" value="LysM domain"/>
    <property type="match status" value="1"/>
</dbReference>
<sequence length="123" mass="13116">MAHTTVLGGRLVLRPARSKQPPLRLTRRGRIVLVVLPMFVATLALLVAWAGFAAPARAGSEHLVGPGTAVTVTVQPGDSLWTIAADRVPDQDPRVTISQIRELNGLRGSRVLPGEQIMVPVTS</sequence>
<dbReference type="Pfam" id="PF01476">
    <property type="entry name" value="LysM"/>
    <property type="match status" value="1"/>
</dbReference>
<keyword evidence="1" id="KW-1133">Transmembrane helix</keyword>
<accession>A0AB39L7C9</accession>
<dbReference type="KEGG" id="spue:AB5L97_07545"/>
<dbReference type="PROSITE" id="PS51782">
    <property type="entry name" value="LYSM"/>
    <property type="match status" value="1"/>
</dbReference>
<gene>
    <name evidence="3" type="ORF">AB5L97_07545</name>
</gene>
<feature type="domain" description="LysM" evidence="2">
    <location>
        <begin position="70"/>
        <end position="119"/>
    </location>
</feature>